<dbReference type="EMBL" id="JACCCU010000001">
    <property type="protein sequence ID" value="NYF89136.1"/>
    <property type="molecule type" value="Genomic_DNA"/>
</dbReference>
<proteinExistence type="predicted"/>
<reference evidence="1 2" key="1">
    <citation type="submission" date="2020-07" db="EMBL/GenBank/DDBJ databases">
        <title>Genomic Encyclopedia of Type Strains, Phase IV (KMG-V): Genome sequencing to study the core and pangenomes of soil and plant-associated prokaryotes.</title>
        <authorList>
            <person name="Whitman W."/>
        </authorList>
    </citation>
    <scope>NUCLEOTIDE SEQUENCE [LARGE SCALE GENOMIC DNA]</scope>
    <source>
        <strain evidence="1 2">M8UP22</strain>
    </source>
</reference>
<name>A0A852VI15_9BACT</name>
<sequence length="164" mass="18569">MTSTAESQRVVGKEINVEALIKNIVDQQSGRYTTFMNLFAGGFQDTQLRMYRWLLHPVLTAKSEKLQAGFTYAELRKHLQEHHPSGKALNPGNLTQALQYCSSLQVEKNIKAIVLDYDQTGLRLNIVDRGFIVWLEYQDKAELLEALDLDNPDEPTLPGFEAST</sequence>
<organism evidence="1 2">
    <name type="scientific">Tunturiibacter lichenicola</name>
    <dbReference type="NCBI Taxonomy" id="2051959"/>
    <lineage>
        <taxon>Bacteria</taxon>
        <taxon>Pseudomonadati</taxon>
        <taxon>Acidobacteriota</taxon>
        <taxon>Terriglobia</taxon>
        <taxon>Terriglobales</taxon>
        <taxon>Acidobacteriaceae</taxon>
        <taxon>Tunturiibacter</taxon>
    </lineage>
</organism>
<evidence type="ECO:0000313" key="1">
    <source>
        <dbReference type="EMBL" id="NYF89136.1"/>
    </source>
</evidence>
<protein>
    <submittedName>
        <fullName evidence="1">Uncharacterized protein</fullName>
    </submittedName>
</protein>
<accession>A0A852VI15</accession>
<dbReference type="AlphaFoldDB" id="A0A852VI15"/>
<comment type="caution">
    <text evidence="1">The sequence shown here is derived from an EMBL/GenBank/DDBJ whole genome shotgun (WGS) entry which is preliminary data.</text>
</comment>
<evidence type="ECO:0000313" key="2">
    <source>
        <dbReference type="Proteomes" id="UP000564385"/>
    </source>
</evidence>
<dbReference type="Proteomes" id="UP000564385">
    <property type="component" value="Unassembled WGS sequence"/>
</dbReference>
<gene>
    <name evidence="1" type="ORF">HDF08_001203</name>
</gene>